<feature type="domain" description="RIN4 pathogenic type III effector avirulence factor Avr cleavage site" evidence="2">
    <location>
        <begin position="9"/>
        <end position="38"/>
    </location>
</feature>
<comment type="caution">
    <text evidence="3">The sequence shown here is derived from an EMBL/GenBank/DDBJ whole genome shotgun (WGS) entry which is preliminary data.</text>
</comment>
<feature type="region of interest" description="Disordered" evidence="1">
    <location>
        <begin position="1"/>
        <end position="258"/>
    </location>
</feature>
<evidence type="ECO:0000313" key="4">
    <source>
        <dbReference type="Proteomes" id="UP001632038"/>
    </source>
</evidence>
<feature type="compositionally biased region" description="Basic and acidic residues" evidence="1">
    <location>
        <begin position="131"/>
        <end position="144"/>
    </location>
</feature>
<dbReference type="InterPro" id="IPR040387">
    <property type="entry name" value="RIN4/NOI4"/>
</dbReference>
<accession>A0ABD3E872</accession>
<organism evidence="3 4">
    <name type="scientific">Castilleja foliolosa</name>
    <dbReference type="NCBI Taxonomy" id="1961234"/>
    <lineage>
        <taxon>Eukaryota</taxon>
        <taxon>Viridiplantae</taxon>
        <taxon>Streptophyta</taxon>
        <taxon>Embryophyta</taxon>
        <taxon>Tracheophyta</taxon>
        <taxon>Spermatophyta</taxon>
        <taxon>Magnoliopsida</taxon>
        <taxon>eudicotyledons</taxon>
        <taxon>Gunneridae</taxon>
        <taxon>Pentapetalae</taxon>
        <taxon>asterids</taxon>
        <taxon>lamiids</taxon>
        <taxon>Lamiales</taxon>
        <taxon>Orobanchaceae</taxon>
        <taxon>Pedicularideae</taxon>
        <taxon>Castillejinae</taxon>
        <taxon>Castilleja</taxon>
    </lineage>
</organism>
<keyword evidence="4" id="KW-1185">Reference proteome</keyword>
<gene>
    <name evidence="3" type="ORF">CASFOL_005697</name>
</gene>
<dbReference type="Pfam" id="PF05627">
    <property type="entry name" value="AvrRpt-cleavage"/>
    <property type="match status" value="2"/>
</dbReference>
<feature type="compositionally biased region" description="Polar residues" evidence="1">
    <location>
        <begin position="1"/>
        <end position="12"/>
    </location>
</feature>
<protein>
    <recommendedName>
        <fullName evidence="2">RIN4 pathogenic type III effector avirulence factor Avr cleavage site domain-containing protein</fullName>
    </recommendedName>
</protein>
<evidence type="ECO:0000256" key="1">
    <source>
        <dbReference type="SAM" id="MobiDB-lite"/>
    </source>
</evidence>
<sequence length="258" mass="28764">MLNLLLSKQHSNVPKFGNWENDDDVPYTVYFDKARKTRGGKMINPNDPQENPDMFPDNELARASSDPPPPKSGTKSNLPIRTGPENRKSREDGDFKQQFSNSPARVENMGQKVANELSHGGRAQRPARTARRSEGSEQSIERSPLHPHYQAKVTGRGSGSPAWDGKSHDSSHGTPGRSRLKPTTRGDESPEKGAAVPRFGEWDENDPQAAENFTHIFNKVREERNTEGGNISGTPKHPSYGTRPQQPKEPKKRGCFCW</sequence>
<dbReference type="PANTHER" id="PTHR33159:SF6">
    <property type="entry name" value="RPM1-INTERACTING PROTEIN 4"/>
    <property type="match status" value="1"/>
</dbReference>
<evidence type="ECO:0000259" key="2">
    <source>
        <dbReference type="Pfam" id="PF05627"/>
    </source>
</evidence>
<proteinExistence type="predicted"/>
<name>A0ABD3E872_9LAMI</name>
<feature type="compositionally biased region" description="Basic and acidic residues" evidence="1">
    <location>
        <begin position="84"/>
        <end position="95"/>
    </location>
</feature>
<feature type="domain" description="RIN4 pathogenic type III effector avirulence factor Avr cleavage site" evidence="2">
    <location>
        <begin position="191"/>
        <end position="224"/>
    </location>
</feature>
<dbReference type="PANTHER" id="PTHR33159">
    <property type="entry name" value="RPM1-INTERACTING PROTEIN 4 (RIN4) FAMILY PROTEIN"/>
    <property type="match status" value="1"/>
</dbReference>
<dbReference type="AlphaFoldDB" id="A0ABD3E872"/>
<dbReference type="EMBL" id="JAVIJP010000007">
    <property type="protein sequence ID" value="KAL3649294.1"/>
    <property type="molecule type" value="Genomic_DNA"/>
</dbReference>
<reference evidence="4" key="1">
    <citation type="journal article" date="2024" name="IScience">
        <title>Strigolactones Initiate the Formation of Haustorium-like Structures in Castilleja.</title>
        <authorList>
            <person name="Buerger M."/>
            <person name="Peterson D."/>
            <person name="Chory J."/>
        </authorList>
    </citation>
    <scope>NUCLEOTIDE SEQUENCE [LARGE SCALE GENOMIC DNA]</scope>
</reference>
<dbReference type="InterPro" id="IPR008700">
    <property type="entry name" value="TypeIII_avirulence_cleave"/>
</dbReference>
<evidence type="ECO:0000313" key="3">
    <source>
        <dbReference type="EMBL" id="KAL3649294.1"/>
    </source>
</evidence>
<dbReference type="Proteomes" id="UP001632038">
    <property type="component" value="Unassembled WGS sequence"/>
</dbReference>